<keyword evidence="8" id="KW-1185">Reference proteome</keyword>
<evidence type="ECO:0000256" key="2">
    <source>
        <dbReference type="ARBA" id="ARBA00023002"/>
    </source>
</evidence>
<dbReference type="OMA" id="KLWSAYH"/>
<dbReference type="PANTHER" id="PTHR43827:SF13">
    <property type="entry name" value="ALDO_KETO REDUCTASE FAMILY PROTEIN"/>
    <property type="match status" value="1"/>
</dbReference>
<dbReference type="AlphaFoldDB" id="A0A2H3JF06"/>
<evidence type="ECO:0000259" key="6">
    <source>
        <dbReference type="Pfam" id="PF00248"/>
    </source>
</evidence>
<feature type="site" description="Lowers pKa of active site Tyr" evidence="5">
    <location>
        <position position="76"/>
    </location>
</feature>
<evidence type="ECO:0000256" key="3">
    <source>
        <dbReference type="PIRSR" id="PIRSR000097-1"/>
    </source>
</evidence>
<evidence type="ECO:0000256" key="4">
    <source>
        <dbReference type="PIRSR" id="PIRSR000097-2"/>
    </source>
</evidence>
<dbReference type="InterPro" id="IPR018170">
    <property type="entry name" value="Aldo/ket_reductase_CS"/>
</dbReference>
<dbReference type="Pfam" id="PF00248">
    <property type="entry name" value="Aldo_ket_red"/>
    <property type="match status" value="1"/>
</dbReference>
<dbReference type="STRING" id="742152.A0A2H3JF06"/>
<name>A0A2H3JF06_WOLCO</name>
<evidence type="ECO:0000256" key="1">
    <source>
        <dbReference type="ARBA" id="ARBA00007905"/>
    </source>
</evidence>
<dbReference type="OrthoDB" id="416253at2759"/>
<dbReference type="CDD" id="cd19071">
    <property type="entry name" value="AKR_AKR1-5-like"/>
    <property type="match status" value="1"/>
</dbReference>
<feature type="domain" description="NADP-dependent oxidoreductase" evidence="6">
    <location>
        <begin position="29"/>
        <end position="260"/>
    </location>
</feature>
<comment type="similarity">
    <text evidence="1">Belongs to the aldo/keto reductase family.</text>
</comment>
<dbReference type="InterPro" id="IPR023210">
    <property type="entry name" value="NADP_OxRdtase_dom"/>
</dbReference>
<dbReference type="Gene3D" id="3.20.20.100">
    <property type="entry name" value="NADP-dependent oxidoreductase domain"/>
    <property type="match status" value="1"/>
</dbReference>
<proteinExistence type="inferred from homology"/>
<dbReference type="InterPro" id="IPR020471">
    <property type="entry name" value="AKR"/>
</dbReference>
<dbReference type="FunFam" id="3.20.20.100:FF:000015">
    <property type="entry name" value="Oxidoreductase, aldo/keto reductase family"/>
    <property type="match status" value="1"/>
</dbReference>
<evidence type="ECO:0000313" key="7">
    <source>
        <dbReference type="EMBL" id="PCH34577.1"/>
    </source>
</evidence>
<dbReference type="GO" id="GO:0016491">
    <property type="term" value="F:oxidoreductase activity"/>
    <property type="evidence" value="ECO:0007669"/>
    <property type="project" value="UniProtKB-KW"/>
</dbReference>
<dbReference type="InterPro" id="IPR036812">
    <property type="entry name" value="NAD(P)_OxRdtase_dom_sf"/>
</dbReference>
<evidence type="ECO:0000313" key="8">
    <source>
        <dbReference type="Proteomes" id="UP000218811"/>
    </source>
</evidence>
<reference evidence="7 8" key="1">
    <citation type="journal article" date="2012" name="Science">
        <title>The Paleozoic origin of enzymatic lignin decomposition reconstructed from 31 fungal genomes.</title>
        <authorList>
            <person name="Floudas D."/>
            <person name="Binder M."/>
            <person name="Riley R."/>
            <person name="Barry K."/>
            <person name="Blanchette R.A."/>
            <person name="Henrissat B."/>
            <person name="Martinez A.T."/>
            <person name="Otillar R."/>
            <person name="Spatafora J.W."/>
            <person name="Yadav J.S."/>
            <person name="Aerts A."/>
            <person name="Benoit I."/>
            <person name="Boyd A."/>
            <person name="Carlson A."/>
            <person name="Copeland A."/>
            <person name="Coutinho P.M."/>
            <person name="de Vries R.P."/>
            <person name="Ferreira P."/>
            <person name="Findley K."/>
            <person name="Foster B."/>
            <person name="Gaskell J."/>
            <person name="Glotzer D."/>
            <person name="Gorecki P."/>
            <person name="Heitman J."/>
            <person name="Hesse C."/>
            <person name="Hori C."/>
            <person name="Igarashi K."/>
            <person name="Jurgens J.A."/>
            <person name="Kallen N."/>
            <person name="Kersten P."/>
            <person name="Kohler A."/>
            <person name="Kuees U."/>
            <person name="Kumar T.K.A."/>
            <person name="Kuo A."/>
            <person name="LaButti K."/>
            <person name="Larrondo L.F."/>
            <person name="Lindquist E."/>
            <person name="Ling A."/>
            <person name="Lombard V."/>
            <person name="Lucas S."/>
            <person name="Lundell T."/>
            <person name="Martin R."/>
            <person name="McLaughlin D.J."/>
            <person name="Morgenstern I."/>
            <person name="Morin E."/>
            <person name="Murat C."/>
            <person name="Nagy L.G."/>
            <person name="Nolan M."/>
            <person name="Ohm R.A."/>
            <person name="Patyshakuliyeva A."/>
            <person name="Rokas A."/>
            <person name="Ruiz-Duenas F.J."/>
            <person name="Sabat G."/>
            <person name="Salamov A."/>
            <person name="Samejima M."/>
            <person name="Schmutz J."/>
            <person name="Slot J.C."/>
            <person name="St John F."/>
            <person name="Stenlid J."/>
            <person name="Sun H."/>
            <person name="Sun S."/>
            <person name="Syed K."/>
            <person name="Tsang A."/>
            <person name="Wiebenga A."/>
            <person name="Young D."/>
            <person name="Pisabarro A."/>
            <person name="Eastwood D.C."/>
            <person name="Martin F."/>
            <person name="Cullen D."/>
            <person name="Grigoriev I.V."/>
            <person name="Hibbett D.S."/>
        </authorList>
    </citation>
    <scope>NUCLEOTIDE SEQUENCE [LARGE SCALE GENOMIC DNA]</scope>
    <source>
        <strain evidence="7 8">MD-104</strain>
    </source>
</reference>
<keyword evidence="2" id="KW-0560">Oxidoreductase</keyword>
<dbReference type="PROSITE" id="PS00062">
    <property type="entry name" value="ALDOKETO_REDUCTASE_2"/>
    <property type="match status" value="1"/>
</dbReference>
<dbReference type="PROSITE" id="PS00798">
    <property type="entry name" value="ALDOKETO_REDUCTASE_1"/>
    <property type="match status" value="1"/>
</dbReference>
<organism evidence="7 8">
    <name type="scientific">Wolfiporia cocos (strain MD-104)</name>
    <name type="common">Brown rot fungus</name>
    <dbReference type="NCBI Taxonomy" id="742152"/>
    <lineage>
        <taxon>Eukaryota</taxon>
        <taxon>Fungi</taxon>
        <taxon>Dikarya</taxon>
        <taxon>Basidiomycota</taxon>
        <taxon>Agaricomycotina</taxon>
        <taxon>Agaricomycetes</taxon>
        <taxon>Polyporales</taxon>
        <taxon>Phaeolaceae</taxon>
        <taxon>Wolfiporia</taxon>
    </lineage>
</organism>
<dbReference type="PRINTS" id="PR00069">
    <property type="entry name" value="ALDKETRDTASE"/>
</dbReference>
<sequence length="275" mass="30714">MSLSLRSTVRLSSGYDMPLLGLGVYQNNDCIPACIAALKHGYRHIDSARMYQNEARVGRAVRESGVPREDVFVTTKIYHPEFGYESTLKAVDNSLQKFKFDYVDLFLIHSPISGKEMRLATYRALLEARNAGKIKTVGVSNYGVKHLEEIREAGLETPAINQIELHPFCQQKPIVAYCKERGIVIQAYCPLVRGSFDNPVLQEVAQKYKKDVAQVLVRWSLQSGFSPLPKSSQPARVVSNADLYDFEISSEDVAKIDALDRGKDGAVSWNPVDAD</sequence>
<feature type="active site" description="Proton donor" evidence="3">
    <location>
        <position position="51"/>
    </location>
</feature>
<accession>A0A2H3JF06</accession>
<dbReference type="SUPFAM" id="SSF51430">
    <property type="entry name" value="NAD(P)-linked oxidoreductase"/>
    <property type="match status" value="1"/>
</dbReference>
<dbReference type="Proteomes" id="UP000218811">
    <property type="component" value="Unassembled WGS sequence"/>
</dbReference>
<protein>
    <submittedName>
        <fullName evidence="7">Aldo/keto reductase</fullName>
    </submittedName>
</protein>
<dbReference type="PANTHER" id="PTHR43827">
    <property type="entry name" value="2,5-DIKETO-D-GLUCONIC ACID REDUCTASE"/>
    <property type="match status" value="1"/>
</dbReference>
<evidence type="ECO:0000256" key="5">
    <source>
        <dbReference type="PIRSR" id="PIRSR000097-3"/>
    </source>
</evidence>
<feature type="binding site" evidence="4">
    <location>
        <position position="109"/>
    </location>
    <ligand>
        <name>substrate</name>
    </ligand>
</feature>
<dbReference type="PIRSF" id="PIRSF000097">
    <property type="entry name" value="AKR"/>
    <property type="match status" value="1"/>
</dbReference>
<dbReference type="EMBL" id="KB467832">
    <property type="protein sequence ID" value="PCH34577.1"/>
    <property type="molecule type" value="Genomic_DNA"/>
</dbReference>
<gene>
    <name evidence="7" type="ORF">WOLCODRAFT_139451</name>
</gene>